<organism evidence="1 2">
    <name type="scientific">Gossypium australe</name>
    <dbReference type="NCBI Taxonomy" id="47621"/>
    <lineage>
        <taxon>Eukaryota</taxon>
        <taxon>Viridiplantae</taxon>
        <taxon>Streptophyta</taxon>
        <taxon>Embryophyta</taxon>
        <taxon>Tracheophyta</taxon>
        <taxon>Spermatophyta</taxon>
        <taxon>Magnoliopsida</taxon>
        <taxon>eudicotyledons</taxon>
        <taxon>Gunneridae</taxon>
        <taxon>Pentapetalae</taxon>
        <taxon>rosids</taxon>
        <taxon>malvids</taxon>
        <taxon>Malvales</taxon>
        <taxon>Malvaceae</taxon>
        <taxon>Malvoideae</taxon>
        <taxon>Gossypium</taxon>
    </lineage>
</organism>
<protein>
    <submittedName>
        <fullName evidence="1">Signal recognition particle receptor subunit beta-like isoform X1</fullName>
    </submittedName>
</protein>
<proteinExistence type="predicted"/>
<gene>
    <name evidence="1" type="ORF">EPI10_003158</name>
</gene>
<comment type="caution">
    <text evidence="1">The sequence shown here is derived from an EMBL/GenBank/DDBJ whole genome shotgun (WGS) entry which is preliminary data.</text>
</comment>
<evidence type="ECO:0000313" key="1">
    <source>
        <dbReference type="EMBL" id="KAA3456339.1"/>
    </source>
</evidence>
<accession>A0A5B6UEY8</accession>
<reference evidence="2" key="1">
    <citation type="journal article" date="2019" name="Plant Biotechnol. J.">
        <title>Genome sequencing of the Australian wild diploid species Gossypium australe highlights disease resistance and delayed gland morphogenesis.</title>
        <authorList>
            <person name="Cai Y."/>
            <person name="Cai X."/>
            <person name="Wang Q."/>
            <person name="Wang P."/>
            <person name="Zhang Y."/>
            <person name="Cai C."/>
            <person name="Xu Y."/>
            <person name="Wang K."/>
            <person name="Zhou Z."/>
            <person name="Wang C."/>
            <person name="Geng S."/>
            <person name="Li B."/>
            <person name="Dong Q."/>
            <person name="Hou Y."/>
            <person name="Wang H."/>
            <person name="Ai P."/>
            <person name="Liu Z."/>
            <person name="Yi F."/>
            <person name="Sun M."/>
            <person name="An G."/>
            <person name="Cheng J."/>
            <person name="Zhang Y."/>
            <person name="Shi Q."/>
            <person name="Xie Y."/>
            <person name="Shi X."/>
            <person name="Chang Y."/>
            <person name="Huang F."/>
            <person name="Chen Y."/>
            <person name="Hong S."/>
            <person name="Mi L."/>
            <person name="Sun Q."/>
            <person name="Zhang L."/>
            <person name="Zhou B."/>
            <person name="Peng R."/>
            <person name="Zhang X."/>
            <person name="Liu F."/>
        </authorList>
    </citation>
    <scope>NUCLEOTIDE SEQUENCE [LARGE SCALE GENOMIC DNA]</scope>
    <source>
        <strain evidence="2">cv. PA1801</strain>
    </source>
</reference>
<name>A0A5B6UEY8_9ROSI</name>
<sequence length="76" mass="8445">MIIPSLRTYSEASVSNVASEPQNTLIDHRHCLLLNPIANIWNFLCTGANGIFVKRAMANETGFVYVTPHVVNNKCK</sequence>
<dbReference type="EMBL" id="SMMG02000011">
    <property type="protein sequence ID" value="KAA3456339.1"/>
    <property type="molecule type" value="Genomic_DNA"/>
</dbReference>
<evidence type="ECO:0000313" key="2">
    <source>
        <dbReference type="Proteomes" id="UP000325315"/>
    </source>
</evidence>
<dbReference type="OrthoDB" id="41266at2759"/>
<dbReference type="AlphaFoldDB" id="A0A5B6UEY8"/>
<dbReference type="Proteomes" id="UP000325315">
    <property type="component" value="Unassembled WGS sequence"/>
</dbReference>
<keyword evidence="1" id="KW-0675">Receptor</keyword>
<keyword evidence="2" id="KW-1185">Reference proteome</keyword>